<dbReference type="GO" id="GO:0045892">
    <property type="term" value="P:negative regulation of DNA-templated transcription"/>
    <property type="evidence" value="ECO:0007669"/>
    <property type="project" value="TreeGrafter"/>
</dbReference>
<gene>
    <name evidence="6" type="ORF">SAMN02745973_00818</name>
</gene>
<dbReference type="PROSITE" id="PS51077">
    <property type="entry name" value="HTH_ICLR"/>
    <property type="match status" value="1"/>
</dbReference>
<feature type="domain" description="HTH iclR-type" evidence="4">
    <location>
        <begin position="9"/>
        <end position="71"/>
    </location>
</feature>
<dbReference type="PROSITE" id="PS51078">
    <property type="entry name" value="ICLR_ED"/>
    <property type="match status" value="1"/>
</dbReference>
<keyword evidence="2" id="KW-0238">DNA-binding</keyword>
<evidence type="ECO:0000313" key="7">
    <source>
        <dbReference type="Proteomes" id="UP000196365"/>
    </source>
</evidence>
<keyword evidence="7" id="KW-1185">Reference proteome</keyword>
<dbReference type="EMBL" id="FUWV01000003">
    <property type="protein sequence ID" value="SJZ49268.1"/>
    <property type="molecule type" value="Genomic_DNA"/>
</dbReference>
<dbReference type="OrthoDB" id="9791752at2"/>
<reference evidence="6 7" key="1">
    <citation type="submission" date="2017-02" db="EMBL/GenBank/DDBJ databases">
        <authorList>
            <person name="Peterson S.W."/>
        </authorList>
    </citation>
    <scope>NUCLEOTIDE SEQUENCE [LARGE SCALE GENOMIC DNA]</scope>
    <source>
        <strain evidence="6 7">DSM 15102</strain>
    </source>
</reference>
<dbReference type="InterPro" id="IPR014757">
    <property type="entry name" value="Tscrpt_reg_IclR_C"/>
</dbReference>
<evidence type="ECO:0000256" key="3">
    <source>
        <dbReference type="ARBA" id="ARBA00023163"/>
    </source>
</evidence>
<dbReference type="Pfam" id="PF09339">
    <property type="entry name" value="HTH_IclR"/>
    <property type="match status" value="1"/>
</dbReference>
<proteinExistence type="predicted"/>
<dbReference type="Proteomes" id="UP000196365">
    <property type="component" value="Unassembled WGS sequence"/>
</dbReference>
<dbReference type="InterPro" id="IPR050707">
    <property type="entry name" value="HTH_MetabolicPath_Reg"/>
</dbReference>
<evidence type="ECO:0000256" key="1">
    <source>
        <dbReference type="ARBA" id="ARBA00023015"/>
    </source>
</evidence>
<dbReference type="GO" id="GO:0003700">
    <property type="term" value="F:DNA-binding transcription factor activity"/>
    <property type="evidence" value="ECO:0007669"/>
    <property type="project" value="TreeGrafter"/>
</dbReference>
<accession>A0A1T4L3U3</accession>
<dbReference type="GO" id="GO:0003677">
    <property type="term" value="F:DNA binding"/>
    <property type="evidence" value="ECO:0007669"/>
    <property type="project" value="UniProtKB-KW"/>
</dbReference>
<dbReference type="InterPro" id="IPR036388">
    <property type="entry name" value="WH-like_DNA-bd_sf"/>
</dbReference>
<dbReference type="InterPro" id="IPR005471">
    <property type="entry name" value="Tscrpt_reg_IclR_N"/>
</dbReference>
<dbReference type="Gene3D" id="3.30.450.40">
    <property type="match status" value="1"/>
</dbReference>
<protein>
    <submittedName>
        <fullName evidence="6">Transcriptional regulator, IclR family</fullName>
    </submittedName>
</protein>
<sequence length="248" mass="28590">MKNQNNDIMRSLVRALNLLDLFMEYKTELSISEISEKMHLSTSTVYRFVTTLSNHEYLIKNQMNKKYFIGPKLIKLGMIGIKSMEVGIRDYARPFLDKIFTKYNETVSLYTLNEYSRVCIDVRESTNQLRDVVKIGGSVPLSDGGIGNLFLAYMDKENLKKILPDINKDLESKFKKIRKNQYLISQGERIVGIKAIALPIFDSHNKVNYAITLSGPKERFPEKQDLEKIQYLSKISQELSKILGNFIS</sequence>
<dbReference type="SUPFAM" id="SSF46785">
    <property type="entry name" value="Winged helix' DNA-binding domain"/>
    <property type="match status" value="1"/>
</dbReference>
<dbReference type="InterPro" id="IPR029016">
    <property type="entry name" value="GAF-like_dom_sf"/>
</dbReference>
<dbReference type="Gene3D" id="1.10.10.10">
    <property type="entry name" value="Winged helix-like DNA-binding domain superfamily/Winged helix DNA-binding domain"/>
    <property type="match status" value="1"/>
</dbReference>
<organism evidence="6 7">
    <name type="scientific">Garciella nitratireducens DSM 15102</name>
    <dbReference type="NCBI Taxonomy" id="1121911"/>
    <lineage>
        <taxon>Bacteria</taxon>
        <taxon>Bacillati</taxon>
        <taxon>Bacillota</taxon>
        <taxon>Clostridia</taxon>
        <taxon>Eubacteriales</taxon>
        <taxon>Eubacteriaceae</taxon>
        <taxon>Garciella</taxon>
    </lineage>
</organism>
<name>A0A1T4L3U3_9FIRM</name>
<dbReference type="AlphaFoldDB" id="A0A1T4L3U3"/>
<feature type="domain" description="IclR-ED" evidence="5">
    <location>
        <begin position="72"/>
        <end position="245"/>
    </location>
</feature>
<keyword evidence="1" id="KW-0805">Transcription regulation</keyword>
<evidence type="ECO:0000259" key="4">
    <source>
        <dbReference type="PROSITE" id="PS51077"/>
    </source>
</evidence>
<evidence type="ECO:0000256" key="2">
    <source>
        <dbReference type="ARBA" id="ARBA00023125"/>
    </source>
</evidence>
<dbReference type="PANTHER" id="PTHR30136:SF7">
    <property type="entry name" value="HTH-TYPE TRANSCRIPTIONAL REGULATOR KDGR-RELATED"/>
    <property type="match status" value="1"/>
</dbReference>
<dbReference type="Pfam" id="PF01614">
    <property type="entry name" value="IclR_C"/>
    <property type="match status" value="1"/>
</dbReference>
<keyword evidence="3" id="KW-0804">Transcription</keyword>
<dbReference type="SMART" id="SM00346">
    <property type="entry name" value="HTH_ICLR"/>
    <property type="match status" value="1"/>
</dbReference>
<evidence type="ECO:0000313" key="6">
    <source>
        <dbReference type="EMBL" id="SJZ49268.1"/>
    </source>
</evidence>
<dbReference type="RefSeq" id="WP_087678236.1">
    <property type="nucleotide sequence ID" value="NZ_FUWV01000003.1"/>
</dbReference>
<dbReference type="InterPro" id="IPR036390">
    <property type="entry name" value="WH_DNA-bd_sf"/>
</dbReference>
<dbReference type="PANTHER" id="PTHR30136">
    <property type="entry name" value="HELIX-TURN-HELIX TRANSCRIPTIONAL REGULATOR, ICLR FAMILY"/>
    <property type="match status" value="1"/>
</dbReference>
<evidence type="ECO:0000259" key="5">
    <source>
        <dbReference type="PROSITE" id="PS51078"/>
    </source>
</evidence>
<dbReference type="SUPFAM" id="SSF55781">
    <property type="entry name" value="GAF domain-like"/>
    <property type="match status" value="1"/>
</dbReference>